<dbReference type="InParanoid" id="Q8TJF6"/>
<dbReference type="GO" id="GO:0006260">
    <property type="term" value="P:DNA replication"/>
    <property type="evidence" value="ECO:0007669"/>
    <property type="project" value="UniProtKB-KW"/>
</dbReference>
<dbReference type="GO" id="GO:0003678">
    <property type="term" value="F:DNA helicase activity"/>
    <property type="evidence" value="ECO:0007669"/>
    <property type="project" value="UniProtKB-EC"/>
</dbReference>
<dbReference type="Pfam" id="PF17855">
    <property type="entry name" value="MCM_lid"/>
    <property type="match status" value="1"/>
</dbReference>
<dbReference type="InterPro" id="IPR033762">
    <property type="entry name" value="MCM_OB"/>
</dbReference>
<dbReference type="KEGG" id="mac:MA_3829"/>
<dbReference type="Proteomes" id="UP000002487">
    <property type="component" value="Chromosome"/>
</dbReference>
<dbReference type="EC" id="3.6.4.12" evidence="2"/>
<evidence type="ECO:0000256" key="4">
    <source>
        <dbReference type="ARBA" id="ARBA00022741"/>
    </source>
</evidence>
<dbReference type="FunCoup" id="Q8TJF6">
    <property type="interactions" value="105"/>
</dbReference>
<evidence type="ECO:0000313" key="12">
    <source>
        <dbReference type="Proteomes" id="UP000002487"/>
    </source>
</evidence>
<gene>
    <name evidence="11" type="ordered locus">MA_3829</name>
</gene>
<evidence type="ECO:0000256" key="1">
    <source>
        <dbReference type="ARBA" id="ARBA00008010"/>
    </source>
</evidence>
<reference evidence="11 12" key="1">
    <citation type="journal article" date="2002" name="Genome Res.">
        <title>The genome of Methanosarcina acetivorans reveals extensive metabolic and physiological diversity.</title>
        <authorList>
            <person name="Galagan J.E."/>
            <person name="Nusbaum C."/>
            <person name="Roy A."/>
            <person name="Endrizzi M.G."/>
            <person name="Macdonald P."/>
            <person name="FitzHugh W."/>
            <person name="Calvo S."/>
            <person name="Engels R."/>
            <person name="Smirnov S."/>
            <person name="Atnoor D."/>
            <person name="Brown A."/>
            <person name="Allen N."/>
            <person name="Naylor J."/>
            <person name="Stange-Thomann N."/>
            <person name="DeArellano K."/>
            <person name="Johnson R."/>
            <person name="Linton L."/>
            <person name="McEwan P."/>
            <person name="McKernan K."/>
            <person name="Talamas J."/>
            <person name="Tirrell A."/>
            <person name="Ye W."/>
            <person name="Zimmer A."/>
            <person name="Barber R.D."/>
            <person name="Cann I."/>
            <person name="Graham D.E."/>
            <person name="Grahame D.A."/>
            <person name="Guss A."/>
            <person name="Hedderich R."/>
            <person name="Ingram-Smith C."/>
            <person name="Kuettner C.H."/>
            <person name="Krzycki J.A."/>
            <person name="Leigh J.A."/>
            <person name="Li W."/>
            <person name="Liu J."/>
            <person name="Mukhopadhyay B."/>
            <person name="Reeve J.N."/>
            <person name="Smith K."/>
            <person name="Springer T.A."/>
            <person name="Umayam L.A."/>
            <person name="White O."/>
            <person name="White R.H."/>
            <person name="de Macario E.C."/>
            <person name="Ferry J.G."/>
            <person name="Jarrell K.F."/>
            <person name="Jing H."/>
            <person name="Macario A.J.L."/>
            <person name="Paulsen I."/>
            <person name="Pritchett M."/>
            <person name="Sowers K.R."/>
            <person name="Swanson R.V."/>
            <person name="Zinder S.H."/>
            <person name="Lander E."/>
            <person name="Metcalf W.W."/>
            <person name="Birren B."/>
        </authorList>
    </citation>
    <scope>NUCLEOTIDE SEQUENCE [LARGE SCALE GENOMIC DNA]</scope>
    <source>
        <strain evidence="12">ATCC 35395 / DSM 2834 / JCM 12185 / C2A</strain>
    </source>
</reference>
<dbReference type="FunFam" id="2.20.28.10:FF:000003">
    <property type="entry name" value="DNA helicase"/>
    <property type="match status" value="1"/>
</dbReference>
<dbReference type="InterPro" id="IPR001208">
    <property type="entry name" value="MCM_dom"/>
</dbReference>
<sequence>MTKDNENKHAQMIKRFFKDYCWTDILELANMYPDTRSLYINFINVEKFDRYLARDLLNNPGELIPEFETNLKEIDLPVDKILKDAHVRIMNVPTRVPIGELRSKHLGKLISIEGMVRKATEVRPRITKAAFQCLRCEHITFVDQPSFKFEEPFSGCENETCGKKGPYKVRIEDSIFVDAQKLQVQEPPEDLRGTQAQNLDISIEEDLTGLILPGERVILTGILMSRQRTIRDGKSTFYDIFLEVNSIERMGTAFDEIEITPEDEKKILTLARDPAVYDKVISSIAPLIYGMDDVKEATALQLFSGVPKNAPDGSYLRGDIHLLCVGDPSKGKTKLMKSSQARSPRAVFTSRKATTAGGLTAIVTKDEKFGEGRWAVEGGALVMADKGVAYVDEADKMRQGDRDALHEAMEQQEINLAKAGIIATLKTRTAVFMSANPKYGKFDTYEGLAEQINMPPSLLSRFDLIFVLLDTPNAVEDARISEHVLGTHTAGEMRQQRETVSDSAFSTEELAEASTHVRPEIPPDLFRKHVAYARRNIFPVLTTEARDHIHHFYLDLRKTGQSSKIKSIPITTRQEEATVRLAEASARVRLSQGVTLDDAKRATRLMLNCLRTVGIDSQSGEVDASVLNGGSSKSQRDVIRMVREVLQERGRKYPAGKVPVQDLFNEAEQHGIKKERIETTLKKMTSKGDVLMWGKEHVKLVA</sequence>
<dbReference type="SMART" id="SM00350">
    <property type="entry name" value="MCM"/>
    <property type="match status" value="1"/>
</dbReference>
<feature type="domain" description="MCM C-terminal AAA(+) ATPase" evidence="10">
    <location>
        <begin position="276"/>
        <end position="484"/>
    </location>
</feature>
<dbReference type="InterPro" id="IPR041562">
    <property type="entry name" value="MCM_lid"/>
</dbReference>
<dbReference type="PhylomeDB" id="Q8TJF6"/>
<evidence type="ECO:0000256" key="7">
    <source>
        <dbReference type="ARBA" id="ARBA00022840"/>
    </source>
</evidence>
<dbReference type="EnsemblBacteria" id="AAM07180">
    <property type="protein sequence ID" value="AAM07180"/>
    <property type="gene ID" value="MA_3829"/>
</dbReference>
<evidence type="ECO:0000256" key="8">
    <source>
        <dbReference type="ARBA" id="ARBA00023125"/>
    </source>
</evidence>
<evidence type="ECO:0000256" key="2">
    <source>
        <dbReference type="ARBA" id="ARBA00012551"/>
    </source>
</evidence>
<comment type="similarity">
    <text evidence="1 9">Belongs to the MCM family.</text>
</comment>
<dbReference type="CDD" id="cd17761">
    <property type="entry name" value="MCM_arch"/>
    <property type="match status" value="1"/>
</dbReference>
<dbReference type="Gene3D" id="3.30.1640.10">
    <property type="entry name" value="mini-chromosome maintenance (MCM) complex, chain A, domain 1"/>
    <property type="match status" value="1"/>
</dbReference>
<dbReference type="InterPro" id="IPR027417">
    <property type="entry name" value="P-loop_NTPase"/>
</dbReference>
<dbReference type="SUPFAM" id="SSF52540">
    <property type="entry name" value="P-loop containing nucleoside triphosphate hydrolases"/>
    <property type="match status" value="1"/>
</dbReference>
<dbReference type="Pfam" id="PF00493">
    <property type="entry name" value="MCM"/>
    <property type="match status" value="1"/>
</dbReference>
<dbReference type="EMBL" id="AE010299">
    <property type="protein sequence ID" value="AAM07180.1"/>
    <property type="molecule type" value="Genomic_DNA"/>
</dbReference>
<evidence type="ECO:0000259" key="10">
    <source>
        <dbReference type="PROSITE" id="PS50051"/>
    </source>
</evidence>
<keyword evidence="8 9" id="KW-0238">DNA-binding</keyword>
<proteinExistence type="inferred from homology"/>
<keyword evidence="6" id="KW-0347">Helicase</keyword>
<evidence type="ECO:0000313" key="11">
    <source>
        <dbReference type="EMBL" id="AAM07180.1"/>
    </source>
</evidence>
<dbReference type="SUPFAM" id="SSF50249">
    <property type="entry name" value="Nucleic acid-binding proteins"/>
    <property type="match status" value="1"/>
</dbReference>
<evidence type="ECO:0000256" key="6">
    <source>
        <dbReference type="ARBA" id="ARBA00022806"/>
    </source>
</evidence>
<keyword evidence="5" id="KW-0378">Hydrolase</keyword>
<organism evidence="11 12">
    <name type="scientific">Methanosarcina acetivorans (strain ATCC 35395 / DSM 2834 / JCM 12185 / C2A)</name>
    <dbReference type="NCBI Taxonomy" id="188937"/>
    <lineage>
        <taxon>Archaea</taxon>
        <taxon>Methanobacteriati</taxon>
        <taxon>Methanobacteriota</taxon>
        <taxon>Stenosarchaea group</taxon>
        <taxon>Methanomicrobia</taxon>
        <taxon>Methanosarcinales</taxon>
        <taxon>Methanosarcinaceae</taxon>
        <taxon>Methanosarcina</taxon>
    </lineage>
</organism>
<dbReference type="InterPro" id="IPR031327">
    <property type="entry name" value="MCM"/>
</dbReference>
<dbReference type="FunFam" id="3.40.50.300:FF:000826">
    <property type="entry name" value="Replicative DNA helicase Mcm"/>
    <property type="match status" value="1"/>
</dbReference>
<dbReference type="PROSITE" id="PS50051">
    <property type="entry name" value="MCM_2"/>
    <property type="match status" value="1"/>
</dbReference>
<dbReference type="GO" id="GO:0005524">
    <property type="term" value="F:ATP binding"/>
    <property type="evidence" value="ECO:0007669"/>
    <property type="project" value="UniProtKB-KW"/>
</dbReference>
<dbReference type="Gene3D" id="3.40.50.300">
    <property type="entry name" value="P-loop containing nucleotide triphosphate hydrolases"/>
    <property type="match status" value="1"/>
</dbReference>
<protein>
    <recommendedName>
        <fullName evidence="2">DNA helicase</fullName>
        <ecNumber evidence="2">3.6.4.12</ecNumber>
    </recommendedName>
</protein>
<dbReference type="PANTHER" id="PTHR11630:SF66">
    <property type="entry name" value="DNA REPLICATION LICENSING FACTOR MCM4"/>
    <property type="match status" value="1"/>
</dbReference>
<dbReference type="GO" id="GO:0003697">
    <property type="term" value="F:single-stranded DNA binding"/>
    <property type="evidence" value="ECO:0000318"/>
    <property type="project" value="GO_Central"/>
</dbReference>
<dbReference type="Gene3D" id="2.20.28.10">
    <property type="match status" value="1"/>
</dbReference>
<keyword evidence="3" id="KW-0235">DNA replication</keyword>
<dbReference type="Gene3D" id="2.40.50.140">
    <property type="entry name" value="Nucleic acid-binding proteins"/>
    <property type="match status" value="1"/>
</dbReference>
<keyword evidence="7 9" id="KW-0067">ATP-binding</keyword>
<dbReference type="InterPro" id="IPR012340">
    <property type="entry name" value="NA-bd_OB-fold"/>
</dbReference>
<dbReference type="GO" id="GO:0016787">
    <property type="term" value="F:hydrolase activity"/>
    <property type="evidence" value="ECO:0007669"/>
    <property type="project" value="UniProtKB-KW"/>
</dbReference>
<dbReference type="GO" id="GO:0042555">
    <property type="term" value="C:MCM complex"/>
    <property type="evidence" value="ECO:0000318"/>
    <property type="project" value="GO_Central"/>
</dbReference>
<dbReference type="PANTHER" id="PTHR11630">
    <property type="entry name" value="DNA REPLICATION LICENSING FACTOR MCM FAMILY MEMBER"/>
    <property type="match status" value="1"/>
</dbReference>
<dbReference type="Gene3D" id="1.10.10.10">
    <property type="entry name" value="Winged helix-like DNA-binding domain superfamily/Winged helix DNA-binding domain"/>
    <property type="match status" value="1"/>
</dbReference>
<dbReference type="InterPro" id="IPR036388">
    <property type="entry name" value="WH-like_DNA-bd_sf"/>
</dbReference>
<dbReference type="Pfam" id="PF17207">
    <property type="entry name" value="MCM_OB"/>
    <property type="match status" value="1"/>
</dbReference>
<name>Q8TJF6_METAC</name>
<dbReference type="STRING" id="188937.MA_3829"/>
<dbReference type="AlphaFoldDB" id="Q8TJF6"/>
<dbReference type="HOGENOM" id="CLU_000995_6_0_2"/>
<evidence type="ECO:0000256" key="3">
    <source>
        <dbReference type="ARBA" id="ARBA00022705"/>
    </source>
</evidence>
<evidence type="ECO:0000256" key="9">
    <source>
        <dbReference type="RuleBase" id="RU004070"/>
    </source>
</evidence>
<keyword evidence="12" id="KW-1185">Reference proteome</keyword>
<keyword evidence="4 9" id="KW-0547">Nucleotide-binding</keyword>
<dbReference type="PRINTS" id="PR01657">
    <property type="entry name" value="MCMFAMILY"/>
</dbReference>
<accession>Q8TJF6</accession>
<evidence type="ECO:0000256" key="5">
    <source>
        <dbReference type="ARBA" id="ARBA00022801"/>
    </source>
</evidence>